<gene>
    <name evidence="3" type="ORF">SAMN02745121_04993</name>
</gene>
<reference evidence="4" key="1">
    <citation type="submission" date="2016-10" db="EMBL/GenBank/DDBJ databases">
        <authorList>
            <person name="Varghese N."/>
            <person name="Submissions S."/>
        </authorList>
    </citation>
    <scope>NUCLEOTIDE SEQUENCE [LARGE SCALE GENOMIC DNA]</scope>
    <source>
        <strain evidence="4">ATCC 25963</strain>
    </source>
</reference>
<dbReference type="Proteomes" id="UP000199400">
    <property type="component" value="Unassembled WGS sequence"/>
</dbReference>
<dbReference type="SUPFAM" id="SSF55961">
    <property type="entry name" value="Bet v1-like"/>
    <property type="match status" value="1"/>
</dbReference>
<sequence length="169" mass="18762">MSTQLRGDAADVSVAVAVPPALAFEIFTEEIDQWWRRGSKFRVAGKHRGFIRIEPEVGGRLFESFTTDDGTRVVETGRVLVWEPPTRLVFAWRAANFAPGESTEVEVEFTPSGDGTLVRVQHRGWAGIRPDHPARHGQPVPAFIRGIGLWWGELMSSLREHAAARPPAP</sequence>
<evidence type="ECO:0000313" key="3">
    <source>
        <dbReference type="EMBL" id="SFE65089.1"/>
    </source>
</evidence>
<dbReference type="Gene3D" id="3.30.530.20">
    <property type="match status" value="1"/>
</dbReference>
<dbReference type="OrthoDB" id="793407at2"/>
<proteinExistence type="inferred from homology"/>
<evidence type="ECO:0000259" key="2">
    <source>
        <dbReference type="Pfam" id="PF08327"/>
    </source>
</evidence>
<evidence type="ECO:0000256" key="1">
    <source>
        <dbReference type="ARBA" id="ARBA00006817"/>
    </source>
</evidence>
<keyword evidence="4" id="KW-1185">Reference proteome</keyword>
<dbReference type="RefSeq" id="WP_096326770.1">
    <property type="nucleotide sequence ID" value="NZ_FOMX01000017.1"/>
</dbReference>
<name>A0A1I2C9S4_9BACT</name>
<dbReference type="Pfam" id="PF08327">
    <property type="entry name" value="AHSA1"/>
    <property type="match status" value="1"/>
</dbReference>
<dbReference type="AlphaFoldDB" id="A0A1I2C9S4"/>
<dbReference type="InterPro" id="IPR013538">
    <property type="entry name" value="ASHA1/2-like_C"/>
</dbReference>
<accession>A0A1I2C9S4</accession>
<comment type="similarity">
    <text evidence="1">Belongs to the AHA1 family.</text>
</comment>
<protein>
    <submittedName>
        <fullName evidence="3">Uncharacterized conserved protein YndB, AHSA1/START domain</fullName>
    </submittedName>
</protein>
<evidence type="ECO:0000313" key="4">
    <source>
        <dbReference type="Proteomes" id="UP000199400"/>
    </source>
</evidence>
<dbReference type="InterPro" id="IPR023393">
    <property type="entry name" value="START-like_dom_sf"/>
</dbReference>
<organism evidence="3 4">
    <name type="scientific">Nannocystis exedens</name>
    <dbReference type="NCBI Taxonomy" id="54"/>
    <lineage>
        <taxon>Bacteria</taxon>
        <taxon>Pseudomonadati</taxon>
        <taxon>Myxococcota</taxon>
        <taxon>Polyangia</taxon>
        <taxon>Nannocystales</taxon>
        <taxon>Nannocystaceae</taxon>
        <taxon>Nannocystis</taxon>
    </lineage>
</organism>
<dbReference type="EMBL" id="FOMX01000017">
    <property type="protein sequence ID" value="SFE65089.1"/>
    <property type="molecule type" value="Genomic_DNA"/>
</dbReference>
<feature type="domain" description="Activator of Hsp90 ATPase homologue 1/2-like C-terminal" evidence="2">
    <location>
        <begin position="18"/>
        <end position="127"/>
    </location>
</feature>
<dbReference type="STRING" id="54.SAMN02745121_04993"/>